<keyword evidence="8" id="KW-0732">Signal</keyword>
<dbReference type="Proteomes" id="UP000192223">
    <property type="component" value="Unplaced"/>
</dbReference>
<name>A0A1W4XMR5_AGRPL</name>
<keyword evidence="4 7" id="KW-0812">Transmembrane</keyword>
<accession>A0A1W4XMR5</accession>
<feature type="signal peptide" evidence="8">
    <location>
        <begin position="1"/>
        <end position="18"/>
    </location>
</feature>
<feature type="transmembrane region" description="Helical" evidence="7">
    <location>
        <begin position="252"/>
        <end position="276"/>
    </location>
</feature>
<dbReference type="OrthoDB" id="6763876at2759"/>
<sequence>MTLFLIFILLKCSVISSSQNTQNWIDPHEIVTTDTSVFNPEKQRCVYSSSCAEEKLILTHYKRLINLFLNSVTANRDDYSNYSGQLTIEMSTNDYNYLKSFAKSSDIDAASLRKVDSILTNSFAKSPQEYFFDSIVGWTDQLYFKFYNRTTGILLVLLFMCIISYKLLRAKLNIWTVIGYLIFIGWIVDFAFTWMKLYQEAEINKMADSLRYGSVPANCDPNKMSIWNYIWSTLSTDTECRNYHHTMYKDHFWSIAPLTVFSHQFGIVILTPASLIGKALGSFSVAVLDVLPFYAKIVVFPLLLIFTAILICIIFSFLTNTSFGFNLLHVIQFNFGNHERRVITDSLSGENLRHLLNTIQRNAIENVEIQNVNLCSDSCKNCQTKLKDGQIVGPSDLKCIETRNGESEDGRLNDLSCNNEHTSKNVCDVKLTDIANKKDDGYGNKLIEVASTENISKDKTSELCEVPENLENIVSCTGYSMNKEHNKICEKKE</sequence>
<comment type="similarity">
    <text evidence="2">Belongs to the chloride channel MCLC family.</text>
</comment>
<comment type="subcellular location">
    <subcellularLocation>
        <location evidence="1">Membrane</location>
        <topology evidence="1">Multi-pass membrane protein</topology>
    </subcellularLocation>
</comment>
<dbReference type="GO" id="GO:0005254">
    <property type="term" value="F:chloride channel activity"/>
    <property type="evidence" value="ECO:0007669"/>
    <property type="project" value="TreeGrafter"/>
</dbReference>
<dbReference type="GO" id="GO:0016020">
    <property type="term" value="C:membrane"/>
    <property type="evidence" value="ECO:0007669"/>
    <property type="project" value="UniProtKB-SubCell"/>
</dbReference>
<evidence type="ECO:0000256" key="8">
    <source>
        <dbReference type="SAM" id="SignalP"/>
    </source>
</evidence>
<dbReference type="KEGG" id="apln:108742911"/>
<evidence type="ECO:0000256" key="1">
    <source>
        <dbReference type="ARBA" id="ARBA00004141"/>
    </source>
</evidence>
<evidence type="ECO:0000256" key="4">
    <source>
        <dbReference type="ARBA" id="ARBA00022692"/>
    </source>
</evidence>
<dbReference type="STRING" id="224129.A0A1W4XMR5"/>
<feature type="chain" id="PRO_5010714538" description="Chloride channel CLIC-like protein 1" evidence="8">
    <location>
        <begin position="19"/>
        <end position="493"/>
    </location>
</feature>
<dbReference type="GO" id="GO:0005783">
    <property type="term" value="C:endoplasmic reticulum"/>
    <property type="evidence" value="ECO:0007669"/>
    <property type="project" value="TreeGrafter"/>
</dbReference>
<proteinExistence type="inferred from homology"/>
<dbReference type="GeneID" id="108742911"/>
<dbReference type="InParanoid" id="A0A1W4XMR5"/>
<reference evidence="10" key="1">
    <citation type="submission" date="2025-08" db="UniProtKB">
        <authorList>
            <consortium name="RefSeq"/>
        </authorList>
    </citation>
    <scope>IDENTIFICATION</scope>
    <source>
        <tissue evidence="10">Entire body</tissue>
    </source>
</reference>
<evidence type="ECO:0000256" key="3">
    <source>
        <dbReference type="ARBA" id="ARBA00015571"/>
    </source>
</evidence>
<evidence type="ECO:0000256" key="7">
    <source>
        <dbReference type="SAM" id="Phobius"/>
    </source>
</evidence>
<feature type="transmembrane region" description="Helical" evidence="7">
    <location>
        <begin position="146"/>
        <end position="165"/>
    </location>
</feature>
<evidence type="ECO:0000256" key="5">
    <source>
        <dbReference type="ARBA" id="ARBA00022989"/>
    </source>
</evidence>
<evidence type="ECO:0000313" key="9">
    <source>
        <dbReference type="Proteomes" id="UP000192223"/>
    </source>
</evidence>
<dbReference type="InterPro" id="IPR009231">
    <property type="entry name" value="Chloride_chnl_CLIC-like"/>
</dbReference>
<evidence type="ECO:0000256" key="2">
    <source>
        <dbReference type="ARBA" id="ARBA00005944"/>
    </source>
</evidence>
<gene>
    <name evidence="10" type="primary">LOC108742911</name>
</gene>
<evidence type="ECO:0000313" key="10">
    <source>
        <dbReference type="RefSeq" id="XP_018333773.1"/>
    </source>
</evidence>
<feature type="transmembrane region" description="Helical" evidence="7">
    <location>
        <begin position="172"/>
        <end position="195"/>
    </location>
</feature>
<dbReference type="AlphaFoldDB" id="A0A1W4XMR5"/>
<keyword evidence="6 7" id="KW-0472">Membrane</keyword>
<dbReference type="PANTHER" id="PTHR34093:SF1">
    <property type="entry name" value="CHLORIDE CHANNEL CLIC-LIKE PROTEIN 1"/>
    <property type="match status" value="1"/>
</dbReference>
<keyword evidence="9" id="KW-1185">Reference proteome</keyword>
<keyword evidence="5 7" id="KW-1133">Transmembrane helix</keyword>
<evidence type="ECO:0000256" key="6">
    <source>
        <dbReference type="ARBA" id="ARBA00023136"/>
    </source>
</evidence>
<dbReference type="PANTHER" id="PTHR34093">
    <property type="entry name" value="CHLORIDE CHANNEL CLIC-LIKE PROTEIN 1"/>
    <property type="match status" value="1"/>
</dbReference>
<feature type="transmembrane region" description="Helical" evidence="7">
    <location>
        <begin position="297"/>
        <end position="318"/>
    </location>
</feature>
<protein>
    <recommendedName>
        <fullName evidence="3">Chloride channel CLIC-like protein 1</fullName>
    </recommendedName>
</protein>
<organism evidence="9 10">
    <name type="scientific">Agrilus planipennis</name>
    <name type="common">Emerald ash borer</name>
    <name type="synonym">Agrilus marcopoli</name>
    <dbReference type="NCBI Taxonomy" id="224129"/>
    <lineage>
        <taxon>Eukaryota</taxon>
        <taxon>Metazoa</taxon>
        <taxon>Ecdysozoa</taxon>
        <taxon>Arthropoda</taxon>
        <taxon>Hexapoda</taxon>
        <taxon>Insecta</taxon>
        <taxon>Pterygota</taxon>
        <taxon>Neoptera</taxon>
        <taxon>Endopterygota</taxon>
        <taxon>Coleoptera</taxon>
        <taxon>Polyphaga</taxon>
        <taxon>Elateriformia</taxon>
        <taxon>Buprestoidea</taxon>
        <taxon>Buprestidae</taxon>
        <taxon>Agrilinae</taxon>
        <taxon>Agrilus</taxon>
    </lineage>
</organism>
<dbReference type="RefSeq" id="XP_018333773.1">
    <property type="nucleotide sequence ID" value="XM_018478271.2"/>
</dbReference>